<keyword evidence="1" id="KW-0472">Membrane</keyword>
<evidence type="ECO:0000313" key="2">
    <source>
        <dbReference type="EMBL" id="CAD8263127.1"/>
    </source>
</evidence>
<proteinExistence type="predicted"/>
<reference evidence="2" key="1">
    <citation type="submission" date="2021-01" db="EMBL/GenBank/DDBJ databases">
        <authorList>
            <person name="Corre E."/>
            <person name="Pelletier E."/>
            <person name="Niang G."/>
            <person name="Scheremetjew M."/>
            <person name="Finn R."/>
            <person name="Kale V."/>
            <person name="Holt S."/>
            <person name="Cochrane G."/>
            <person name="Meng A."/>
            <person name="Brown T."/>
            <person name="Cohen L."/>
        </authorList>
    </citation>
    <scope>NUCLEOTIDE SEQUENCE</scope>
    <source>
        <strain evidence="2">CCMP2078</strain>
    </source>
</reference>
<accession>A0A7R9UDS2</accession>
<sequence>MNLALGGNIPVSAAAAWLPVPMIIILFPHFARLGAKVVRAVTPLDSLDVQQDIAAIFKEGFFRAVQALGPVLVCAVIGWTILVPLALPCLYLMSRLVLFSARYFYSTFTKTYLGMRQSAGSAPVMPAPA</sequence>
<evidence type="ECO:0000256" key="1">
    <source>
        <dbReference type="SAM" id="Phobius"/>
    </source>
</evidence>
<dbReference type="EMBL" id="HBEA01016549">
    <property type="protein sequence ID" value="CAD8263127.1"/>
    <property type="molecule type" value="Transcribed_RNA"/>
</dbReference>
<name>A0A7R9UDS2_9STRA</name>
<keyword evidence="1" id="KW-0812">Transmembrane</keyword>
<dbReference type="AlphaFoldDB" id="A0A7R9UDS2"/>
<organism evidence="2">
    <name type="scientific">Pinguiococcus pyrenoidosus</name>
    <dbReference type="NCBI Taxonomy" id="172671"/>
    <lineage>
        <taxon>Eukaryota</taxon>
        <taxon>Sar</taxon>
        <taxon>Stramenopiles</taxon>
        <taxon>Ochrophyta</taxon>
        <taxon>Pinguiophyceae</taxon>
        <taxon>Pinguiochrysidales</taxon>
        <taxon>Pinguiochrysidaceae</taxon>
        <taxon>Pinguiococcus</taxon>
    </lineage>
</organism>
<feature type="transmembrane region" description="Helical" evidence="1">
    <location>
        <begin position="12"/>
        <end position="31"/>
    </location>
</feature>
<gene>
    <name evidence="2" type="ORF">PPYR1160_LOCUS12629</name>
</gene>
<keyword evidence="1" id="KW-1133">Transmembrane helix</keyword>
<protein>
    <submittedName>
        <fullName evidence="2">Uncharacterized protein</fullName>
    </submittedName>
</protein>
<feature type="transmembrane region" description="Helical" evidence="1">
    <location>
        <begin position="67"/>
        <end position="93"/>
    </location>
</feature>